<name>A0ABD7A636_9PAST</name>
<dbReference type="Proteomes" id="UP000509784">
    <property type="component" value="Chromosome"/>
</dbReference>
<feature type="region of interest" description="Disordered" evidence="1">
    <location>
        <begin position="159"/>
        <end position="194"/>
    </location>
</feature>
<gene>
    <name evidence="2" type="ORF">HV560_00945</name>
</gene>
<protein>
    <recommendedName>
        <fullName evidence="4">YD repeat-containing protein</fullName>
    </recommendedName>
</protein>
<dbReference type="KEGG" id="mpeg:HV560_00945"/>
<sequence length="874" mass="99562">MPDKIHYQQFDSLGRVQKVLVDNDAKKTTGHNTHKDNDGKPIEGVDRIETFGLNDKGQTLRVEYDNNGNGETNSKSYLVLDQYARAVARYTDNDNTEGTGKTIKVTIDGKEVELKGVDSYETYKHNANGQTIQIDRNTNAEGAAEEVVHIERDEYGREKGRYYDLDNNAETGSGNKDKEGQEDQDDAKKLNDGRTLKGVDRYETYEYNELGQAIQINKNFDGKGKFDEIEYRDVDKASGQVKGAYYNRDNDIKDGKVLDKKTGETITLDGGERTLKGIDNFTTYERDGQNRVITEKFNLDAKDGDDRVYHYDLDANGNRIGEYQNLDNDTTLTLDSKKQVTGTEHTLKDGRKITGIERVYLKEYDANNHLIKQEQNLDGKGHAENVSYYVRDALGREVARYDNTNNDRFSNGNENKTGSSHQIKLNGETVTVEGIDRIIKNTFNAYNKAEKTEINNTGEAGDDKFTNITERVYNGRNQLESDVSTVKTESGEFVQSSANKYTYDNYDRVATRSFDTDSKKEGDERTEKYTYDQYGYIINVATDILGDNIAVNTTRTIERDLYGRTEIYRDYQANGSLLSKREYDYNEYGYITKLTSYSSETQKSFINHYYKRDSIGRVEKLLEDKNANEIFDAGDLKQTLIYDQYIDSKYAERIDESVLQKKHNIYTYDDYQRISSSFEDKNGNKTHDSYEPLTKRFYFGESGITDRFEFYTNGKLTLIQKYVYPDAGNIGNPIAQLKLDVAADQYALLYGLHGFHYSSEDDYTSDNWSKLLDNYANKINQINLTNTTASTHITLDHNTVAKIAKDKTLLINGDATDTVKLKDYGEFTKAAETVKIGSNTYDKLTTDVEGKTYTLLVDTDIKLFDAAHPGTEII</sequence>
<accession>A0ABD7A636</accession>
<reference evidence="2 3" key="1">
    <citation type="submission" date="2020-06" db="EMBL/GenBank/DDBJ databases">
        <title>Mannheimia pernigra sp. nov. isolated from bovine respiratory tract.</title>
        <authorList>
            <person name="Kuhnert P."/>
            <person name="Akarsu-Egger H."/>
        </authorList>
    </citation>
    <scope>NUCLEOTIDE SEQUENCE [LARGE SCALE GENOMIC DNA]</scope>
    <source>
        <strain evidence="2 3">17CN0883</strain>
    </source>
</reference>
<evidence type="ECO:0000313" key="2">
    <source>
        <dbReference type="EMBL" id="QLB41514.1"/>
    </source>
</evidence>
<proteinExistence type="predicted"/>
<organism evidence="2 3">
    <name type="scientific">Mannheimia pernigra</name>
    <dbReference type="NCBI Taxonomy" id="111844"/>
    <lineage>
        <taxon>Bacteria</taxon>
        <taxon>Pseudomonadati</taxon>
        <taxon>Pseudomonadota</taxon>
        <taxon>Gammaproteobacteria</taxon>
        <taxon>Pasteurellales</taxon>
        <taxon>Pasteurellaceae</taxon>
        <taxon>Mannheimia</taxon>
    </lineage>
</organism>
<feature type="compositionally biased region" description="Basic and acidic residues" evidence="1">
    <location>
        <begin position="175"/>
        <end position="194"/>
    </location>
</feature>
<dbReference type="RefSeq" id="WP_176811959.1">
    <property type="nucleotide sequence ID" value="NZ_CP055305.1"/>
</dbReference>
<dbReference type="EMBL" id="CP055305">
    <property type="protein sequence ID" value="QLB41514.1"/>
    <property type="molecule type" value="Genomic_DNA"/>
</dbReference>
<dbReference type="Gene3D" id="2.180.10.10">
    <property type="entry name" value="RHS repeat-associated core"/>
    <property type="match status" value="1"/>
</dbReference>
<evidence type="ECO:0008006" key="4">
    <source>
        <dbReference type="Google" id="ProtNLM"/>
    </source>
</evidence>
<dbReference type="AlphaFoldDB" id="A0ABD7A636"/>
<evidence type="ECO:0000313" key="3">
    <source>
        <dbReference type="Proteomes" id="UP000509784"/>
    </source>
</evidence>
<evidence type="ECO:0000256" key="1">
    <source>
        <dbReference type="SAM" id="MobiDB-lite"/>
    </source>
</evidence>